<evidence type="ECO:0000256" key="1">
    <source>
        <dbReference type="ARBA" id="ARBA00004651"/>
    </source>
</evidence>
<keyword evidence="10" id="KW-1185">Reference proteome</keyword>
<evidence type="ECO:0000256" key="5">
    <source>
        <dbReference type="ARBA" id="ARBA00022989"/>
    </source>
</evidence>
<dbReference type="InterPro" id="IPR003445">
    <property type="entry name" value="Cat_transpt"/>
</dbReference>
<feature type="transmembrane region" description="Helical" evidence="8">
    <location>
        <begin position="417"/>
        <end position="438"/>
    </location>
</feature>
<name>A0ABY5VKX9_9FIRM</name>
<sequence>MDTRLHIKQKRIKAEQAVAVGFFVSILLGSVLLALPLSAADGQATPYTDALFTAVTSVCVTGLVTVTTALHWSLFGKIVILILIQIGGLGIMSIMTVFFLALRRRISLGSQKLLKESYNLGQMEGVVGLVKKIVLGTLTVEGAGAVLYACCLVPQYGLRKGVFMSVFNAVSCFCNAGMDIIGPDSLKPFVSNPLMNITTMLLIILGGIGFIVWWDILNFINSRRGANRRRNRQLGLHTKLVLIVTAILVVGGALLILMFEWSNSRTLGNLSVPDKLMAALFQSVTTRTAGFETIAQASFSDATALLSMVLMFIGGSPLGTAGGMKTTTAALVVLLVCMFIQGEESIVLFNRRISMSNVRTAVVIVSVGLTVAVTGTLLLTLAADAPFLDAAYEVVSALGTVGLSRGLTPHLPWAGKVIIMVIMYIGRIGPITLMLALVRKKRKKQQIQYPEQQIMIG</sequence>
<keyword evidence="6" id="KW-0406">Ion transport</keyword>
<accession>A0ABY5VKX9</accession>
<dbReference type="Proteomes" id="UP001060164">
    <property type="component" value="Chromosome"/>
</dbReference>
<evidence type="ECO:0000256" key="4">
    <source>
        <dbReference type="ARBA" id="ARBA00022692"/>
    </source>
</evidence>
<reference evidence="9" key="1">
    <citation type="journal article" date="2022" name="Cell">
        <title>Design, construction, and in vivo augmentation of a complex gut microbiome.</title>
        <authorList>
            <person name="Cheng A.G."/>
            <person name="Ho P.Y."/>
            <person name="Aranda-Diaz A."/>
            <person name="Jain S."/>
            <person name="Yu F.B."/>
            <person name="Meng X."/>
            <person name="Wang M."/>
            <person name="Iakiviak M."/>
            <person name="Nagashima K."/>
            <person name="Zhao A."/>
            <person name="Murugkar P."/>
            <person name="Patil A."/>
            <person name="Atabakhsh K."/>
            <person name="Weakley A."/>
            <person name="Yan J."/>
            <person name="Brumbaugh A.R."/>
            <person name="Higginbottom S."/>
            <person name="Dimas A."/>
            <person name="Shiver A.L."/>
            <person name="Deutschbauer A."/>
            <person name="Neff N."/>
            <person name="Sonnenburg J.L."/>
            <person name="Huang K.C."/>
            <person name="Fischbach M.A."/>
        </authorList>
    </citation>
    <scope>NUCLEOTIDE SEQUENCE</scope>
    <source>
        <strain evidence="9">DSM 19829</strain>
    </source>
</reference>
<keyword evidence="2" id="KW-0813">Transport</keyword>
<keyword evidence="5 8" id="KW-1133">Transmembrane helix</keyword>
<feature type="transmembrane region" description="Helical" evidence="8">
    <location>
        <begin position="194"/>
        <end position="220"/>
    </location>
</feature>
<feature type="transmembrane region" description="Helical" evidence="8">
    <location>
        <begin position="240"/>
        <end position="259"/>
    </location>
</feature>
<comment type="subcellular location">
    <subcellularLocation>
        <location evidence="1">Cell membrane</location>
        <topology evidence="1">Multi-pass membrane protein</topology>
    </subcellularLocation>
</comment>
<proteinExistence type="predicted"/>
<organism evidence="9 10">
    <name type="scientific">Ruminococcus gauvreauii</name>
    <dbReference type="NCBI Taxonomy" id="438033"/>
    <lineage>
        <taxon>Bacteria</taxon>
        <taxon>Bacillati</taxon>
        <taxon>Bacillota</taxon>
        <taxon>Clostridia</taxon>
        <taxon>Eubacteriales</taxon>
        <taxon>Oscillospiraceae</taxon>
        <taxon>Ruminococcus</taxon>
    </lineage>
</organism>
<evidence type="ECO:0000256" key="6">
    <source>
        <dbReference type="ARBA" id="ARBA00023065"/>
    </source>
</evidence>
<keyword evidence="7 8" id="KW-0472">Membrane</keyword>
<feature type="transmembrane region" description="Helical" evidence="8">
    <location>
        <begin position="318"/>
        <end position="340"/>
    </location>
</feature>
<gene>
    <name evidence="9" type="ORF">NQ502_09700</name>
</gene>
<dbReference type="RefSeq" id="WP_044983032.1">
    <property type="nucleotide sequence ID" value="NZ_CABLBR010000004.1"/>
</dbReference>
<dbReference type="EMBL" id="CP102290">
    <property type="protein sequence ID" value="UWP61274.1"/>
    <property type="molecule type" value="Genomic_DNA"/>
</dbReference>
<feature type="transmembrane region" description="Helical" evidence="8">
    <location>
        <begin position="361"/>
        <end position="383"/>
    </location>
</feature>
<evidence type="ECO:0000313" key="9">
    <source>
        <dbReference type="EMBL" id="UWP61274.1"/>
    </source>
</evidence>
<dbReference type="PANTHER" id="PTHR32024">
    <property type="entry name" value="TRK SYSTEM POTASSIUM UPTAKE PROTEIN TRKG-RELATED"/>
    <property type="match status" value="1"/>
</dbReference>
<keyword evidence="4 8" id="KW-0812">Transmembrane</keyword>
<dbReference type="Pfam" id="PF02386">
    <property type="entry name" value="TrkH"/>
    <property type="match status" value="1"/>
</dbReference>
<feature type="transmembrane region" description="Helical" evidence="8">
    <location>
        <begin position="50"/>
        <end position="72"/>
    </location>
</feature>
<feature type="transmembrane region" description="Helical" evidence="8">
    <location>
        <begin position="79"/>
        <end position="102"/>
    </location>
</feature>
<evidence type="ECO:0000256" key="2">
    <source>
        <dbReference type="ARBA" id="ARBA00022448"/>
    </source>
</evidence>
<protein>
    <submittedName>
        <fullName evidence="9">Potassium transporter KtrB</fullName>
    </submittedName>
</protein>
<evidence type="ECO:0000256" key="3">
    <source>
        <dbReference type="ARBA" id="ARBA00022475"/>
    </source>
</evidence>
<keyword evidence="3" id="KW-1003">Cell membrane</keyword>
<feature type="transmembrane region" description="Helical" evidence="8">
    <location>
        <begin position="161"/>
        <end position="182"/>
    </location>
</feature>
<evidence type="ECO:0000313" key="10">
    <source>
        <dbReference type="Proteomes" id="UP001060164"/>
    </source>
</evidence>
<evidence type="ECO:0000256" key="7">
    <source>
        <dbReference type="ARBA" id="ARBA00023136"/>
    </source>
</evidence>
<feature type="transmembrane region" description="Helical" evidence="8">
    <location>
        <begin position="133"/>
        <end position="154"/>
    </location>
</feature>
<dbReference type="PANTHER" id="PTHR32024:SF1">
    <property type="entry name" value="KTR SYSTEM POTASSIUM UPTAKE PROTEIN B"/>
    <property type="match status" value="1"/>
</dbReference>
<evidence type="ECO:0000256" key="8">
    <source>
        <dbReference type="SAM" id="Phobius"/>
    </source>
</evidence>